<reference evidence="3" key="1">
    <citation type="submission" date="2018-06" db="EMBL/GenBank/DDBJ databases">
        <authorList>
            <person name="Cea G.-C."/>
            <person name="William W."/>
        </authorList>
    </citation>
    <scope>NUCLEOTIDE SEQUENCE [LARGE SCALE GENOMIC DNA]</scope>
    <source>
        <strain evidence="3">DB21MT-2</strain>
    </source>
</reference>
<dbReference type="NCBIfam" id="TIGR00278">
    <property type="entry name" value="membrane protein insertion efficiency factor YidD"/>
    <property type="match status" value="1"/>
</dbReference>
<keyword evidence="1" id="KW-1003">Cell membrane</keyword>
<dbReference type="PANTHER" id="PTHR33383:SF1">
    <property type="entry name" value="MEMBRANE PROTEIN INSERTION EFFICIENCY FACTOR-RELATED"/>
    <property type="match status" value="1"/>
</dbReference>
<dbReference type="GO" id="GO:0005886">
    <property type="term" value="C:plasma membrane"/>
    <property type="evidence" value="ECO:0007669"/>
    <property type="project" value="UniProtKB-SubCell"/>
</dbReference>
<proteinExistence type="inferred from homology"/>
<evidence type="ECO:0000313" key="3">
    <source>
        <dbReference type="Proteomes" id="UP000250123"/>
    </source>
</evidence>
<dbReference type="AlphaFoldDB" id="A0A330LY96"/>
<accession>A0A330LY96</accession>
<dbReference type="PANTHER" id="PTHR33383">
    <property type="entry name" value="MEMBRANE PROTEIN INSERTION EFFICIENCY FACTOR-RELATED"/>
    <property type="match status" value="1"/>
</dbReference>
<evidence type="ECO:0000256" key="1">
    <source>
        <dbReference type="HAMAP-Rule" id="MF_00386"/>
    </source>
</evidence>
<comment type="subcellular location">
    <subcellularLocation>
        <location evidence="1">Cell membrane</location>
        <topology evidence="1">Peripheral membrane protein</topology>
        <orientation evidence="1">Cytoplasmic side</orientation>
    </subcellularLocation>
</comment>
<comment type="function">
    <text evidence="1">Could be involved in insertion of integral membrane proteins into the membrane.</text>
</comment>
<protein>
    <recommendedName>
        <fullName evidence="1">Putative membrane protein insertion efficiency factor</fullName>
    </recommendedName>
</protein>
<sequence>MAKTQSPLQWLATTIIRGYQIFISPLLGANKCRFHPTCSYYAIEAIRLHGFVKGSWLTARRVLKCHPLHPGGIDPVPSKKHRCNK</sequence>
<dbReference type="KEGG" id="sbk:SHEWBE_0573"/>
<dbReference type="InterPro" id="IPR002696">
    <property type="entry name" value="Membr_insert_effic_factor_YidD"/>
</dbReference>
<dbReference type="OrthoDB" id="9801753at2"/>
<name>A0A330LY96_9GAMM</name>
<dbReference type="HAMAP" id="MF_00386">
    <property type="entry name" value="UPF0161_YidD"/>
    <property type="match status" value="1"/>
</dbReference>
<gene>
    <name evidence="2" type="primary">yidD</name>
    <name evidence="2" type="ORF">SHEWBE_0573</name>
</gene>
<dbReference type="RefSeq" id="WP_112351386.1">
    <property type="nucleotide sequence ID" value="NZ_LS483452.1"/>
</dbReference>
<keyword evidence="1" id="KW-0472">Membrane</keyword>
<dbReference type="EMBL" id="LS483452">
    <property type="protein sequence ID" value="SQH74558.1"/>
    <property type="molecule type" value="Genomic_DNA"/>
</dbReference>
<organism evidence="2 3">
    <name type="scientific">Shewanella benthica</name>
    <dbReference type="NCBI Taxonomy" id="43661"/>
    <lineage>
        <taxon>Bacteria</taxon>
        <taxon>Pseudomonadati</taxon>
        <taxon>Pseudomonadota</taxon>
        <taxon>Gammaproteobacteria</taxon>
        <taxon>Alteromonadales</taxon>
        <taxon>Shewanellaceae</taxon>
        <taxon>Shewanella</taxon>
    </lineage>
</organism>
<dbReference type="Proteomes" id="UP000250123">
    <property type="component" value="Chromosome SHEWBE"/>
</dbReference>
<evidence type="ECO:0000313" key="2">
    <source>
        <dbReference type="EMBL" id="SQH74558.1"/>
    </source>
</evidence>
<dbReference type="Pfam" id="PF01809">
    <property type="entry name" value="YidD"/>
    <property type="match status" value="1"/>
</dbReference>
<comment type="similarity">
    <text evidence="1">Belongs to the UPF0161 family.</text>
</comment>
<dbReference type="SMART" id="SM01234">
    <property type="entry name" value="Haemolytic"/>
    <property type="match status" value="1"/>
</dbReference>